<dbReference type="RefSeq" id="WP_053585011.1">
    <property type="nucleotide sequence ID" value="NZ_LGRV01000006.1"/>
</dbReference>
<feature type="transmembrane region" description="Helical" evidence="1">
    <location>
        <begin position="268"/>
        <end position="289"/>
    </location>
</feature>
<accession>A0ABR5JX73</accession>
<gene>
    <name evidence="2" type="ORF">AEA09_16255</name>
</gene>
<protein>
    <submittedName>
        <fullName evidence="2">Uncharacterized protein</fullName>
    </submittedName>
</protein>
<sequence length="434" mass="51285">MSNFYSVFNLLIKRYYGSYKKSDFIKIIIGISILIVCEIQIISQINFEETYISIGNISAVLLITNVYLGFLFVNTQWREPYMQHVCMLPIKARKFWLAQMIFLFLEVCLRRTCFFFILPLILFFNHAIPHTQLFYWIFNLVIYSIYAILIAITLGNLFIKKEHIRLFIHSSILILTLYLLFSQLLVGVLLITFIHVSWVITFEFPNFLNITISNKKNTQSIKLGIYSLYKREWYRFFSLKAMCLNYIILIIFIIFFSHNLYKTDVIGFSSIINISTILLLSSSPLALLFSIEKSHRTLLLTMPIKLNHLIFEKYKFYVTLLLFGFILISLFLSLLFNESLEILNIVQCIILLLSGAAIRLISDFKKPLLNWENEQKLWSNYYKYKSYFYCIPLFLTLFLNTLTSIILILLIFPISILILKRARGDFFDQYSFNK</sequence>
<dbReference type="EMBL" id="LGRV01000006">
    <property type="protein sequence ID" value="KOS66793.1"/>
    <property type="molecule type" value="Genomic_DNA"/>
</dbReference>
<keyword evidence="1" id="KW-0472">Membrane</keyword>
<feature type="transmembrane region" description="Helical" evidence="1">
    <location>
        <begin position="386"/>
        <end position="419"/>
    </location>
</feature>
<keyword evidence="1" id="KW-0812">Transmembrane</keyword>
<evidence type="ECO:0000313" key="3">
    <source>
        <dbReference type="Proteomes" id="UP000050668"/>
    </source>
</evidence>
<feature type="transmembrane region" description="Helical" evidence="1">
    <location>
        <begin position="95"/>
        <end position="121"/>
    </location>
</feature>
<proteinExistence type="predicted"/>
<keyword evidence="1" id="KW-1133">Transmembrane helix</keyword>
<keyword evidence="3" id="KW-1185">Reference proteome</keyword>
<feature type="transmembrane region" description="Helical" evidence="1">
    <location>
        <begin position="316"/>
        <end position="336"/>
    </location>
</feature>
<feature type="transmembrane region" description="Helical" evidence="1">
    <location>
        <begin position="51"/>
        <end position="74"/>
    </location>
</feature>
<feature type="transmembrane region" description="Helical" evidence="1">
    <location>
        <begin position="166"/>
        <end position="186"/>
    </location>
</feature>
<comment type="caution">
    <text evidence="2">The sequence shown here is derived from an EMBL/GenBank/DDBJ whole genome shotgun (WGS) entry which is preliminary data.</text>
</comment>
<evidence type="ECO:0000313" key="2">
    <source>
        <dbReference type="EMBL" id="KOS66793.1"/>
    </source>
</evidence>
<feature type="transmembrane region" description="Helical" evidence="1">
    <location>
        <begin position="24"/>
        <end position="45"/>
    </location>
</feature>
<feature type="transmembrane region" description="Helical" evidence="1">
    <location>
        <begin position="133"/>
        <end position="159"/>
    </location>
</feature>
<organism evidence="2 3">
    <name type="scientific">Lysinibacillus contaminans</name>
    <dbReference type="NCBI Taxonomy" id="1293441"/>
    <lineage>
        <taxon>Bacteria</taxon>
        <taxon>Bacillati</taxon>
        <taxon>Bacillota</taxon>
        <taxon>Bacilli</taxon>
        <taxon>Bacillales</taxon>
        <taxon>Bacillaceae</taxon>
        <taxon>Lysinibacillus</taxon>
    </lineage>
</organism>
<dbReference type="Proteomes" id="UP000050668">
    <property type="component" value="Unassembled WGS sequence"/>
</dbReference>
<feature type="transmembrane region" description="Helical" evidence="1">
    <location>
        <begin position="342"/>
        <end position="361"/>
    </location>
</feature>
<name>A0ABR5JX73_9BACI</name>
<feature type="transmembrane region" description="Helical" evidence="1">
    <location>
        <begin position="233"/>
        <end position="256"/>
    </location>
</feature>
<evidence type="ECO:0000256" key="1">
    <source>
        <dbReference type="SAM" id="Phobius"/>
    </source>
</evidence>
<reference evidence="3" key="1">
    <citation type="submission" date="2015-07" db="EMBL/GenBank/DDBJ databases">
        <title>Fjat-14205 dsm 2895.</title>
        <authorList>
            <person name="Liu B."/>
            <person name="Wang J."/>
            <person name="Zhu Y."/>
            <person name="Liu G."/>
            <person name="Chen Q."/>
            <person name="Chen Z."/>
            <person name="Lan J."/>
            <person name="Che J."/>
            <person name="Ge C."/>
            <person name="Shi H."/>
            <person name="Pan Z."/>
            <person name="Liu X."/>
        </authorList>
    </citation>
    <scope>NUCLEOTIDE SEQUENCE [LARGE SCALE GENOMIC DNA]</scope>
    <source>
        <strain evidence="3">DSM 25560</strain>
    </source>
</reference>